<dbReference type="AlphaFoldDB" id="A0A9E7GSN0"/>
<evidence type="ECO:0000256" key="1">
    <source>
        <dbReference type="SAM" id="MobiDB-lite"/>
    </source>
</evidence>
<proteinExistence type="predicted"/>
<sequence length="100" mass="11165">MKLQDAYDHDKIVENHPLSSSGSNRPVLHQWGGTESLAERARWCSYSCRDVAPTPANHAMIISIVIVAVIAYHCTKDFSAEVLDIHHNLVLRAIEDSKGR</sequence>
<gene>
    <name evidence="2" type="ORF">MUK42_10764</name>
</gene>
<protein>
    <submittedName>
        <fullName evidence="2">Uncharacterized protein</fullName>
    </submittedName>
</protein>
<evidence type="ECO:0000313" key="3">
    <source>
        <dbReference type="Proteomes" id="UP001055439"/>
    </source>
</evidence>
<reference evidence="2" key="1">
    <citation type="submission" date="2022-05" db="EMBL/GenBank/DDBJ databases">
        <title>The Musa troglodytarum L. genome provides insights into the mechanism of non-climacteric behaviour and enrichment of carotenoids.</title>
        <authorList>
            <person name="Wang J."/>
        </authorList>
    </citation>
    <scope>NUCLEOTIDE SEQUENCE</scope>
    <source>
        <tissue evidence="2">Leaf</tissue>
    </source>
</reference>
<dbReference type="EMBL" id="CP097509">
    <property type="protein sequence ID" value="URE17379.1"/>
    <property type="molecule type" value="Genomic_DNA"/>
</dbReference>
<evidence type="ECO:0000313" key="2">
    <source>
        <dbReference type="EMBL" id="URE17379.1"/>
    </source>
</evidence>
<feature type="region of interest" description="Disordered" evidence="1">
    <location>
        <begin position="1"/>
        <end position="28"/>
    </location>
</feature>
<dbReference type="Proteomes" id="UP001055439">
    <property type="component" value="Chromosome 7"/>
</dbReference>
<keyword evidence="3" id="KW-1185">Reference proteome</keyword>
<name>A0A9E7GSN0_9LILI</name>
<feature type="compositionally biased region" description="Basic and acidic residues" evidence="1">
    <location>
        <begin position="1"/>
        <end position="14"/>
    </location>
</feature>
<organism evidence="2 3">
    <name type="scientific">Musa troglodytarum</name>
    <name type="common">fe'i banana</name>
    <dbReference type="NCBI Taxonomy" id="320322"/>
    <lineage>
        <taxon>Eukaryota</taxon>
        <taxon>Viridiplantae</taxon>
        <taxon>Streptophyta</taxon>
        <taxon>Embryophyta</taxon>
        <taxon>Tracheophyta</taxon>
        <taxon>Spermatophyta</taxon>
        <taxon>Magnoliopsida</taxon>
        <taxon>Liliopsida</taxon>
        <taxon>Zingiberales</taxon>
        <taxon>Musaceae</taxon>
        <taxon>Musa</taxon>
    </lineage>
</organism>
<accession>A0A9E7GSN0</accession>